<organism evidence="7 8">
    <name type="scientific">Paenibacillus chartarius</name>
    <dbReference type="NCBI Taxonomy" id="747481"/>
    <lineage>
        <taxon>Bacteria</taxon>
        <taxon>Bacillati</taxon>
        <taxon>Bacillota</taxon>
        <taxon>Bacilli</taxon>
        <taxon>Bacillales</taxon>
        <taxon>Paenibacillaceae</taxon>
        <taxon>Paenibacillus</taxon>
    </lineage>
</organism>
<name>A0ABV6DMG6_9BACL</name>
<keyword evidence="4" id="KW-0677">Repeat</keyword>
<evidence type="ECO:0000313" key="8">
    <source>
        <dbReference type="Proteomes" id="UP001589776"/>
    </source>
</evidence>
<dbReference type="SMART" id="SM00060">
    <property type="entry name" value="FN3"/>
    <property type="match status" value="9"/>
</dbReference>
<dbReference type="PROSITE" id="PS50853">
    <property type="entry name" value="FN3"/>
    <property type="match status" value="4"/>
</dbReference>
<dbReference type="Pfam" id="PF00041">
    <property type="entry name" value="fn3"/>
    <property type="match status" value="2"/>
</dbReference>
<keyword evidence="2" id="KW-0964">Secreted</keyword>
<feature type="domain" description="VWFA" evidence="5">
    <location>
        <begin position="48"/>
        <end position="226"/>
    </location>
</feature>
<proteinExistence type="predicted"/>
<dbReference type="InterPro" id="IPR056861">
    <property type="entry name" value="HMCN1-like_VWA"/>
</dbReference>
<dbReference type="Proteomes" id="UP001589776">
    <property type="component" value="Unassembled WGS sequence"/>
</dbReference>
<evidence type="ECO:0000313" key="7">
    <source>
        <dbReference type="EMBL" id="MFC0213840.1"/>
    </source>
</evidence>
<feature type="domain" description="Fibronectin type-III" evidence="6">
    <location>
        <begin position="642"/>
        <end position="727"/>
    </location>
</feature>
<dbReference type="RefSeq" id="WP_377471172.1">
    <property type="nucleotide sequence ID" value="NZ_JBHLWN010000063.1"/>
</dbReference>
<evidence type="ECO:0000256" key="1">
    <source>
        <dbReference type="ARBA" id="ARBA00004239"/>
    </source>
</evidence>
<evidence type="ECO:0000259" key="6">
    <source>
        <dbReference type="PROSITE" id="PS50853"/>
    </source>
</evidence>
<dbReference type="SUPFAM" id="SSF53300">
    <property type="entry name" value="vWA-like"/>
    <property type="match status" value="1"/>
</dbReference>
<dbReference type="Pfam" id="PF07705">
    <property type="entry name" value="CARDB"/>
    <property type="match status" value="2"/>
</dbReference>
<comment type="caution">
    <text evidence="7">The sequence shown here is derived from an EMBL/GenBank/DDBJ whole genome shotgun (WGS) entry which is preliminary data.</text>
</comment>
<dbReference type="InterPro" id="IPR050991">
    <property type="entry name" value="ECM_Regulatory_Proteins"/>
</dbReference>
<keyword evidence="8" id="KW-1185">Reference proteome</keyword>
<dbReference type="InterPro" id="IPR002035">
    <property type="entry name" value="VWF_A"/>
</dbReference>
<reference evidence="7 8" key="1">
    <citation type="submission" date="2024-09" db="EMBL/GenBank/DDBJ databases">
        <authorList>
            <person name="Sun Q."/>
            <person name="Mori K."/>
        </authorList>
    </citation>
    <scope>NUCLEOTIDE SEQUENCE [LARGE SCALE GENOMIC DNA]</scope>
    <source>
        <strain evidence="7 8">CCM 7759</strain>
    </source>
</reference>
<dbReference type="SUPFAM" id="SSF49265">
    <property type="entry name" value="Fibronectin type III"/>
    <property type="match status" value="5"/>
</dbReference>
<protein>
    <submittedName>
        <fullName evidence="7">CARDB domain-containing protein</fullName>
    </submittedName>
</protein>
<dbReference type="Gene3D" id="3.40.50.410">
    <property type="entry name" value="von Willebrand factor, type A domain"/>
    <property type="match status" value="1"/>
</dbReference>
<dbReference type="PANTHER" id="PTHR46708">
    <property type="entry name" value="TENASCIN"/>
    <property type="match status" value="1"/>
</dbReference>
<dbReference type="Pfam" id="PF25106">
    <property type="entry name" value="VWA_4"/>
    <property type="match status" value="1"/>
</dbReference>
<accession>A0ABV6DMG6</accession>
<dbReference type="InterPro" id="IPR036465">
    <property type="entry name" value="vWFA_dom_sf"/>
</dbReference>
<evidence type="ECO:0000259" key="5">
    <source>
        <dbReference type="PROSITE" id="PS50234"/>
    </source>
</evidence>
<dbReference type="InterPro" id="IPR035986">
    <property type="entry name" value="PKD_dom_sf"/>
</dbReference>
<dbReference type="Gene3D" id="2.60.40.10">
    <property type="entry name" value="Immunoglobulins"/>
    <property type="match status" value="12"/>
</dbReference>
<evidence type="ECO:0000256" key="3">
    <source>
        <dbReference type="ARBA" id="ARBA00022729"/>
    </source>
</evidence>
<sequence>MYGDEKTNRSAGKRIVSCLLFLVLAFSPVFSGIGAAAPSETLVSATVDVIVAIDTTGSMSGWIQQVRSETTSFANQLEAEGFDYRLGLLDFKDIRVDGGPWWYGFTDDSSTFNRWVGGLRATGGGDWPESDINAMYNGYLKFKSESRSTAGRMIILITDAPFLSNESGYDVKEIGKLLSDNNIVLNIIGTGADSYGQARELDGYTRGEYFRTNDLRTAYQGIIAQIQRNTPPKVENSKVVLPPGVDPGSINTTTELEFSLVGSDADGDALRYYWEALSPEERKVFLGSTPMIRVRLTEPGVWEVTGTATDPTGESVSVTHTIAVGNRKPAVTNLRVDSANTKMPTVSWNYSDPEGHPQEKIHMRVKKSGTVVWDSGEISQPNASMTAKGMDYGQDYVVEVRAMDRYDAWSDWASLPIHIYSLPDLRPMALVTTPAGSVLDQNTVNVAVLLKNEGEQAASAFRVTLYDDGNAVAEQTISSLAGGGSRDVSFSFQANRPALHQLKAVVDSAKQVAEANEGNNEIAGSIQVLHRVELVPSIEVVPAPEVPQGGRYDVRVQIKNNGQGAAGSFRVDLFQNGARISQKTIDRLDAGAVASFELDDVLAEPAGNVTYKVIADAAAQIAESREDNNAAEAAIRVASVQEVRNVRITATPDGRSATVSWDDPADAFFDHVNLLFEGTSQRVDKGVQKWMFRGLKPETSYNLRIATVNTAGKRSVGINQTVTTPRDSVPPDDVGNARITVVPTGKAFQVTWQDPAADDVKEVRIAYRPSGETFGEPLIVPKGVKKIALDGLANGTTYEIRLTAVDIYGNTSAGITVTGVPKDTVPAGEVRNVRLTSGPQGRSIRAEWTDPNDPDYRLTVVSLLDKYGKFVGTPITVEKGKQNVTFLKVMPGADYVLQFVTVDEAGNRSAGVKTSLRTDEDTVPTEAVRNLSAVPDKKTGSIRMSWTDPEEEDLKEIVLWIKEDQEGAEWTETGRIPAGVESVVLRPEANRKYVVKAVAVDDQGNRSKPSEVRSVLLLPKPLKPADFRFNKWGTSQVIQWREEGNVSPVTYRLYRQIADDGEWKLLAELPAGTTRYVDRLELEDGERVQYVVASVDPEGTESDKAGPVGPVVSLSDNPILRLSHVSPEEVKLASTAVRGAESYTLERRLSDDWTVIETKRGTEDAAEWLDRDIRPGQRYQYRVTAERNAVRAVSIPIFVTVPGSAPSMPVALEAKQEENGVRLRWQPPAEGADAYNLYVQAGDGPILLLAPRIDALTYKDGTVRSDGTYIYHVSAWKDGKESEKAAFPAVSIMNRPPSGWGSPEDDPKDHIGDYVVVEQVGESVRISWKAAEGSPAHYFVYRQEAGSMYQKLIAVLTGDRLQFTDSTAKVGKTYVYAVQAQYRKPYGSLLTPKFEAKPIKVVPEDGILPSAVFDPSHVTASIDDGRVLITWETPKAAKEYLIYRKKTTDPMRILVGRVPGAKGTLFTDDSVKSGEQVEYEVIARYPGGNSATVKSNAIAIP</sequence>
<dbReference type="SMART" id="SM00327">
    <property type="entry name" value="VWA"/>
    <property type="match status" value="1"/>
</dbReference>
<dbReference type="InterPro" id="IPR013783">
    <property type="entry name" value="Ig-like_fold"/>
</dbReference>
<dbReference type="PANTHER" id="PTHR46708:SF2">
    <property type="entry name" value="FIBRONECTIN TYPE-III DOMAIN-CONTAINING PROTEIN"/>
    <property type="match status" value="1"/>
</dbReference>
<dbReference type="CDD" id="cd00063">
    <property type="entry name" value="FN3"/>
    <property type="match status" value="2"/>
</dbReference>
<feature type="domain" description="Fibronectin type-III" evidence="6">
    <location>
        <begin position="330"/>
        <end position="424"/>
    </location>
</feature>
<feature type="domain" description="Fibronectin type-III" evidence="6">
    <location>
        <begin position="730"/>
        <end position="827"/>
    </location>
</feature>
<dbReference type="SUPFAM" id="SSF49299">
    <property type="entry name" value="PKD domain"/>
    <property type="match status" value="1"/>
</dbReference>
<dbReference type="InterPro" id="IPR003961">
    <property type="entry name" value="FN3_dom"/>
</dbReference>
<comment type="subcellular location">
    <subcellularLocation>
        <location evidence="1">Secreted</location>
        <location evidence="1">Extracellular space</location>
    </subcellularLocation>
</comment>
<feature type="domain" description="Fibronectin type-III" evidence="6">
    <location>
        <begin position="927"/>
        <end position="1020"/>
    </location>
</feature>
<dbReference type="InterPro" id="IPR011635">
    <property type="entry name" value="CARDB"/>
</dbReference>
<dbReference type="CDD" id="cd00198">
    <property type="entry name" value="vWFA"/>
    <property type="match status" value="1"/>
</dbReference>
<keyword evidence="3" id="KW-0732">Signal</keyword>
<evidence type="ECO:0000256" key="2">
    <source>
        <dbReference type="ARBA" id="ARBA00022525"/>
    </source>
</evidence>
<gene>
    <name evidence="7" type="ORF">ACFFK0_15525</name>
</gene>
<dbReference type="EMBL" id="JBHLWN010000063">
    <property type="protein sequence ID" value="MFC0213840.1"/>
    <property type="molecule type" value="Genomic_DNA"/>
</dbReference>
<dbReference type="PROSITE" id="PS50234">
    <property type="entry name" value="VWFA"/>
    <property type="match status" value="1"/>
</dbReference>
<evidence type="ECO:0000256" key="4">
    <source>
        <dbReference type="ARBA" id="ARBA00022737"/>
    </source>
</evidence>
<dbReference type="InterPro" id="IPR036116">
    <property type="entry name" value="FN3_sf"/>
</dbReference>